<feature type="binding site" evidence="8">
    <location>
        <begin position="98"/>
        <end position="102"/>
    </location>
    <ligand>
        <name>NAD(+)</name>
        <dbReference type="ChEBI" id="CHEBI:57540"/>
    </ligand>
</feature>
<dbReference type="NCBIfam" id="TIGR03026">
    <property type="entry name" value="NDP-sugDHase"/>
    <property type="match status" value="1"/>
</dbReference>
<dbReference type="InterPro" id="IPR036220">
    <property type="entry name" value="UDP-Glc/GDP-Man_DH_C_sf"/>
</dbReference>
<dbReference type="Gene3D" id="3.40.50.720">
    <property type="entry name" value="NAD(P)-binding Rossmann-like Domain"/>
    <property type="match status" value="2"/>
</dbReference>
<feature type="compositionally biased region" description="Gly residues" evidence="9">
    <location>
        <begin position="586"/>
        <end position="599"/>
    </location>
</feature>
<dbReference type="Proteomes" id="UP000650467">
    <property type="component" value="Unassembled WGS sequence"/>
</dbReference>
<dbReference type="EMBL" id="JAEHOC010000009">
    <property type="protein sequence ID" value="KAG2438752.1"/>
    <property type="molecule type" value="Genomic_DNA"/>
</dbReference>
<keyword evidence="6 8" id="KW-0520">NAD</keyword>
<dbReference type="GO" id="GO:0006065">
    <property type="term" value="P:UDP-glucuronate biosynthetic process"/>
    <property type="evidence" value="ECO:0007669"/>
    <property type="project" value="UniProtKB-UniPathway"/>
</dbReference>
<proteinExistence type="inferred from homology"/>
<evidence type="ECO:0000256" key="2">
    <source>
        <dbReference type="ARBA" id="ARBA00006601"/>
    </source>
</evidence>
<dbReference type="InterPro" id="IPR028356">
    <property type="entry name" value="UDPglc_DH_euk"/>
</dbReference>
<feature type="binding site" evidence="8">
    <location>
        <begin position="20"/>
        <end position="25"/>
    </location>
    <ligand>
        <name>NAD(+)</name>
        <dbReference type="ChEBI" id="CHEBI:57540"/>
    </ligand>
</feature>
<feature type="compositionally biased region" description="Gly residues" evidence="9">
    <location>
        <begin position="558"/>
        <end position="576"/>
    </location>
</feature>
<dbReference type="InterPro" id="IPR017476">
    <property type="entry name" value="UDP-Glc/GDP-Man"/>
</dbReference>
<evidence type="ECO:0000259" key="10">
    <source>
        <dbReference type="SMART" id="SM00984"/>
    </source>
</evidence>
<dbReference type="PANTHER" id="PTHR11374">
    <property type="entry name" value="UDP-GLUCOSE DEHYDROGENASE/UDP-MANNAC DEHYDROGENASE"/>
    <property type="match status" value="1"/>
</dbReference>
<feature type="binding site" evidence="8">
    <location>
        <position position="358"/>
    </location>
    <ligand>
        <name>NAD(+)</name>
        <dbReference type="ChEBI" id="CHEBI:57540"/>
    </ligand>
</feature>
<name>A0A835T817_CHLIN</name>
<dbReference type="InterPro" id="IPR036291">
    <property type="entry name" value="NAD(P)-bd_dom_sf"/>
</dbReference>
<dbReference type="AlphaFoldDB" id="A0A835T817"/>
<dbReference type="GO" id="GO:0005634">
    <property type="term" value="C:nucleus"/>
    <property type="evidence" value="ECO:0007669"/>
    <property type="project" value="TreeGrafter"/>
</dbReference>
<evidence type="ECO:0000313" key="11">
    <source>
        <dbReference type="EMBL" id="KAG2438752.1"/>
    </source>
</evidence>
<dbReference type="OrthoDB" id="5059218at2759"/>
<comment type="similarity">
    <text evidence="2">Belongs to the UDP-glucose/GDP-mannose dehydrogenase family.</text>
</comment>
<dbReference type="SMART" id="SM00984">
    <property type="entry name" value="UDPG_MGDP_dh_C"/>
    <property type="match status" value="1"/>
</dbReference>
<evidence type="ECO:0000256" key="4">
    <source>
        <dbReference type="ARBA" id="ARBA00015132"/>
    </source>
</evidence>
<dbReference type="FunFam" id="3.40.50.720:FF:000114">
    <property type="entry name" value="UDP-glucose 6-dehydrogenase"/>
    <property type="match status" value="1"/>
</dbReference>
<dbReference type="SUPFAM" id="SSF52413">
    <property type="entry name" value="UDP-glucose/GDP-mannose dehydrogenase C-terminal domain"/>
    <property type="match status" value="1"/>
</dbReference>
<dbReference type="InterPro" id="IPR014027">
    <property type="entry name" value="UDP-Glc/GDP-Man_DH_C"/>
</dbReference>
<dbReference type="InterPro" id="IPR001732">
    <property type="entry name" value="UDP-Glc/GDP-Man_DH_N"/>
</dbReference>
<accession>A0A835T817</accession>
<dbReference type="FunFam" id="1.20.5.100:FF:000001">
    <property type="entry name" value="UDP-glucose 6-dehydrogenase"/>
    <property type="match status" value="1"/>
</dbReference>
<dbReference type="Pfam" id="PF03720">
    <property type="entry name" value="UDPG_MGDP_dh_C"/>
    <property type="match status" value="1"/>
</dbReference>
<evidence type="ECO:0000256" key="1">
    <source>
        <dbReference type="ARBA" id="ARBA00004701"/>
    </source>
</evidence>
<dbReference type="InterPro" id="IPR008927">
    <property type="entry name" value="6-PGluconate_DH-like_C_sf"/>
</dbReference>
<evidence type="ECO:0000256" key="3">
    <source>
        <dbReference type="ARBA" id="ARBA00012954"/>
    </source>
</evidence>
<dbReference type="FunFam" id="3.40.50.720:FF:000032">
    <property type="entry name" value="UDP-glucose 6-dehydrogenase"/>
    <property type="match status" value="1"/>
</dbReference>
<feature type="region of interest" description="Disordered" evidence="9">
    <location>
        <begin position="532"/>
        <end position="599"/>
    </location>
</feature>
<comment type="caution">
    <text evidence="11">The sequence shown here is derived from an EMBL/GenBank/DDBJ whole genome shotgun (WGS) entry which is preliminary data.</text>
</comment>
<feature type="compositionally biased region" description="Low complexity" evidence="9">
    <location>
        <begin position="548"/>
        <end position="557"/>
    </location>
</feature>
<evidence type="ECO:0000313" key="12">
    <source>
        <dbReference type="Proteomes" id="UP000650467"/>
    </source>
</evidence>
<dbReference type="UniPathway" id="UPA00038">
    <property type="reaction ID" value="UER00491"/>
</dbReference>
<feature type="binding site" evidence="8">
    <location>
        <position position="45"/>
    </location>
    <ligand>
        <name>NAD(+)</name>
        <dbReference type="ChEBI" id="CHEBI:57540"/>
    </ligand>
</feature>
<keyword evidence="12" id="KW-1185">Reference proteome</keyword>
<gene>
    <name evidence="11" type="ORF">HXX76_005296</name>
</gene>
<dbReference type="PIRSF" id="PIRSF500133">
    <property type="entry name" value="UDPglc_DH_euk"/>
    <property type="match status" value="1"/>
</dbReference>
<dbReference type="PIRSF" id="PIRSF000124">
    <property type="entry name" value="UDPglc_GDPman_dh"/>
    <property type="match status" value="1"/>
</dbReference>
<evidence type="ECO:0000256" key="8">
    <source>
        <dbReference type="PIRSR" id="PIRSR500133-3"/>
    </source>
</evidence>
<dbReference type="Gene3D" id="1.20.5.100">
    <property type="entry name" value="Cytochrome c1, transmembrane anchor, C-terminal"/>
    <property type="match status" value="1"/>
</dbReference>
<dbReference type="Pfam" id="PF03721">
    <property type="entry name" value="UDPG_MGDP_dh_N"/>
    <property type="match status" value="1"/>
</dbReference>
<comment type="pathway">
    <text evidence="1">Nucleotide-sugar biosynthesis; UDP-alpha-D-glucuronate biosynthesis; UDP-alpha-D-glucuronate from UDP-alpha-D-glucose: step 1/1.</text>
</comment>
<reference evidence="11" key="1">
    <citation type="journal article" date="2020" name="bioRxiv">
        <title>Comparative genomics of Chlamydomonas.</title>
        <authorList>
            <person name="Craig R.J."/>
            <person name="Hasan A.R."/>
            <person name="Ness R.W."/>
            <person name="Keightley P.D."/>
        </authorList>
    </citation>
    <scope>NUCLEOTIDE SEQUENCE</scope>
    <source>
        <strain evidence="11">SAG 7.73</strain>
    </source>
</reference>
<sequence length="599" mass="63838">MQHALQQGCAINIKRVACIGAGYVGGPAMAILAYKCPDVTVTVLDISEARVQAWNSDQLPIYEPGLTDLVKACRGVNLFFSTDAKKHLAEADLIFVCVNTPTKLQGVGAGRAATFGFWEAAARLIASSCQGCGPKIIAEKSPVPVKTAQAMSRVLSGCQDGEKTRFEVISNPEFMSAGTAVEDCLKPDRVLIGGRDTPEGRAAVESLARLYRRWVPPDRVLGMGLWSSELAKLAANAFLAQRISSINAISALCEETGADVQQVSHAIGTDSRIGPRFLSAGCGFGGPALQKHVLNLVYICESLGLTQAAAYWQQVVDMNDWVKARFVRRVITSMFNTIRGKRIAVLGFSYKAHTTDTRDTASIDVCRGLLLDGAAVSVYDPKVTPEQIHLDMCLPKGSLEQPRRQHTAVSLATVDVARSAVEACRGAHGVCVLTDWPEFRRLDFPAIFKSMMKPAFIFDGRNVLDHARLREIGFVVYALGKPLDPFLTQKLEDVDLEERAELGRQRRVSVLAHELAEERHAVAAEVEALHEAEEEVAEALSREQSHSQGQGRAAQAEGGKGGSGEGGKGAGGGPQVGGREAQPGPASGGPSGGGGGAGS</sequence>
<dbReference type="GO" id="GO:0003979">
    <property type="term" value="F:UDP-glucose 6-dehydrogenase activity"/>
    <property type="evidence" value="ECO:0007669"/>
    <property type="project" value="UniProtKB-EC"/>
</dbReference>
<feature type="domain" description="UDP-glucose/GDP-mannose dehydrogenase C-terminal" evidence="10">
    <location>
        <begin position="344"/>
        <end position="466"/>
    </location>
</feature>
<evidence type="ECO:0000256" key="7">
    <source>
        <dbReference type="ARBA" id="ARBA00047473"/>
    </source>
</evidence>
<evidence type="ECO:0000256" key="5">
    <source>
        <dbReference type="ARBA" id="ARBA00023002"/>
    </source>
</evidence>
<keyword evidence="5" id="KW-0560">Oxidoreductase</keyword>
<dbReference type="SUPFAM" id="SSF51735">
    <property type="entry name" value="NAD(P)-binding Rossmann-fold domains"/>
    <property type="match status" value="1"/>
</dbReference>
<dbReference type="SUPFAM" id="SSF48179">
    <property type="entry name" value="6-phosphogluconate dehydrogenase C-terminal domain-like"/>
    <property type="match status" value="1"/>
</dbReference>
<dbReference type="GO" id="GO:0006024">
    <property type="term" value="P:glycosaminoglycan biosynthetic process"/>
    <property type="evidence" value="ECO:0007669"/>
    <property type="project" value="TreeGrafter"/>
</dbReference>
<dbReference type="EC" id="1.1.1.22" evidence="3"/>
<dbReference type="GO" id="GO:0051287">
    <property type="term" value="F:NAD binding"/>
    <property type="evidence" value="ECO:0007669"/>
    <property type="project" value="InterPro"/>
</dbReference>
<protein>
    <recommendedName>
        <fullName evidence="4">UDP-glucose 6-dehydrogenase</fullName>
        <ecNumber evidence="3">1.1.1.22</ecNumber>
    </recommendedName>
</protein>
<dbReference type="InterPro" id="IPR014026">
    <property type="entry name" value="UDP-Glc/GDP-Man_DH_dimer"/>
</dbReference>
<organism evidence="11 12">
    <name type="scientific">Chlamydomonas incerta</name>
    <dbReference type="NCBI Taxonomy" id="51695"/>
    <lineage>
        <taxon>Eukaryota</taxon>
        <taxon>Viridiplantae</taxon>
        <taxon>Chlorophyta</taxon>
        <taxon>core chlorophytes</taxon>
        <taxon>Chlorophyceae</taxon>
        <taxon>CS clade</taxon>
        <taxon>Chlamydomonadales</taxon>
        <taxon>Chlamydomonadaceae</taxon>
        <taxon>Chlamydomonas</taxon>
    </lineage>
</organism>
<comment type="catalytic activity">
    <reaction evidence="7">
        <text>UDP-alpha-D-glucose + 2 NAD(+) + H2O = UDP-alpha-D-glucuronate + 2 NADH + 3 H(+)</text>
        <dbReference type="Rhea" id="RHEA:23596"/>
        <dbReference type="ChEBI" id="CHEBI:15377"/>
        <dbReference type="ChEBI" id="CHEBI:15378"/>
        <dbReference type="ChEBI" id="CHEBI:57540"/>
        <dbReference type="ChEBI" id="CHEBI:57945"/>
        <dbReference type="ChEBI" id="CHEBI:58052"/>
        <dbReference type="ChEBI" id="CHEBI:58885"/>
        <dbReference type="EC" id="1.1.1.22"/>
    </reaction>
</comment>
<evidence type="ECO:0000256" key="9">
    <source>
        <dbReference type="SAM" id="MobiDB-lite"/>
    </source>
</evidence>
<dbReference type="Pfam" id="PF00984">
    <property type="entry name" value="UDPG_MGDP_dh"/>
    <property type="match status" value="1"/>
</dbReference>
<feature type="binding site" evidence="8">
    <location>
        <position position="50"/>
    </location>
    <ligand>
        <name>NAD(+)</name>
        <dbReference type="ChEBI" id="CHEBI:57540"/>
    </ligand>
</feature>
<evidence type="ECO:0000256" key="6">
    <source>
        <dbReference type="ARBA" id="ARBA00023027"/>
    </source>
</evidence>
<dbReference type="PANTHER" id="PTHR11374:SF3">
    <property type="entry name" value="UDP-GLUCOSE 6-DEHYDROGENASE"/>
    <property type="match status" value="1"/>
</dbReference>